<dbReference type="InterPro" id="IPR004162">
    <property type="entry name" value="SINA-like_animal"/>
</dbReference>
<keyword evidence="3" id="KW-0862">Zinc</keyword>
<dbReference type="PROSITE" id="PS50089">
    <property type="entry name" value="ZF_RING_2"/>
    <property type="match status" value="1"/>
</dbReference>
<dbReference type="Pfam" id="PF21362">
    <property type="entry name" value="Sina_RING"/>
    <property type="match status" value="1"/>
</dbReference>
<feature type="region of interest" description="Disordered" evidence="5">
    <location>
        <begin position="142"/>
        <end position="162"/>
    </location>
</feature>
<evidence type="ECO:0000256" key="2">
    <source>
        <dbReference type="ARBA" id="ARBA00022771"/>
    </source>
</evidence>
<evidence type="ECO:0000256" key="3">
    <source>
        <dbReference type="ARBA" id="ARBA00022833"/>
    </source>
</evidence>
<evidence type="ECO:0000256" key="4">
    <source>
        <dbReference type="PROSITE-ProRule" id="PRU00175"/>
    </source>
</evidence>
<proteinExistence type="predicted"/>
<dbReference type="InterPro" id="IPR049548">
    <property type="entry name" value="Sina-like_RING"/>
</dbReference>
<accession>A0A226DY24</accession>
<dbReference type="OMA" id="CAYCLAN"/>
<dbReference type="GO" id="GO:0005737">
    <property type="term" value="C:cytoplasm"/>
    <property type="evidence" value="ECO:0007669"/>
    <property type="project" value="TreeGrafter"/>
</dbReference>
<evidence type="ECO:0000313" key="8">
    <source>
        <dbReference type="Proteomes" id="UP000198287"/>
    </source>
</evidence>
<dbReference type="GO" id="GO:0031624">
    <property type="term" value="F:ubiquitin conjugating enzyme binding"/>
    <property type="evidence" value="ECO:0007669"/>
    <property type="project" value="TreeGrafter"/>
</dbReference>
<dbReference type="PANTHER" id="PTHR45877:SF2">
    <property type="entry name" value="E3 UBIQUITIN-PROTEIN LIGASE SINA-RELATED"/>
    <property type="match status" value="1"/>
</dbReference>
<dbReference type="Gene3D" id="3.30.40.10">
    <property type="entry name" value="Zinc/RING finger domain, C3HC4 (zinc finger)"/>
    <property type="match status" value="1"/>
</dbReference>
<dbReference type="AlphaFoldDB" id="A0A226DY24"/>
<evidence type="ECO:0000256" key="1">
    <source>
        <dbReference type="ARBA" id="ARBA00022723"/>
    </source>
</evidence>
<evidence type="ECO:0000259" key="6">
    <source>
        <dbReference type="PROSITE" id="PS50089"/>
    </source>
</evidence>
<dbReference type="SUPFAM" id="SSF57850">
    <property type="entry name" value="RING/U-box"/>
    <property type="match status" value="1"/>
</dbReference>
<dbReference type="InterPro" id="IPR013083">
    <property type="entry name" value="Znf_RING/FYVE/PHD"/>
</dbReference>
<dbReference type="GO" id="GO:0008270">
    <property type="term" value="F:zinc ion binding"/>
    <property type="evidence" value="ECO:0007669"/>
    <property type="project" value="UniProtKB-KW"/>
</dbReference>
<protein>
    <submittedName>
        <fullName evidence="7">Putative E3 ubiquitin-protein ligase SINA-like 9</fullName>
    </submittedName>
</protein>
<dbReference type="Proteomes" id="UP000198287">
    <property type="component" value="Unassembled WGS sequence"/>
</dbReference>
<dbReference type="GO" id="GO:0043161">
    <property type="term" value="P:proteasome-mediated ubiquitin-dependent protein catabolic process"/>
    <property type="evidence" value="ECO:0007669"/>
    <property type="project" value="TreeGrafter"/>
</dbReference>
<comment type="caution">
    <text evidence="7">The sequence shown here is derived from an EMBL/GenBank/DDBJ whole genome shotgun (WGS) entry which is preliminary data.</text>
</comment>
<keyword evidence="2 4" id="KW-0863">Zinc-finger</keyword>
<sequence length="200" mass="22716">MFSMNSGRTPGSNWHDTLLKNQANFSDDENEPPKLSRLLDLIECPVCREIPSPPIYNCENGHFACATCLPRLTTNRCPYCLATFTRMRNYPLESLVTTGSVPCDFVQFGCTQDSLTLLEYERHVESCWAQIWRPGKIIQHSKKSHAHPHANNSSPLQPCPRCQQENSTRKVKCRKCDGSLRPPTPMKELTASQSQLNFVF</sequence>
<name>A0A226DY24_FOLCA</name>
<dbReference type="EMBL" id="LNIX01000009">
    <property type="protein sequence ID" value="OXA50362.1"/>
    <property type="molecule type" value="Genomic_DNA"/>
</dbReference>
<keyword evidence="1" id="KW-0479">Metal-binding</keyword>
<keyword evidence="8" id="KW-1185">Reference proteome</keyword>
<dbReference type="OrthoDB" id="4788989at2759"/>
<dbReference type="STRING" id="158441.A0A226DY24"/>
<gene>
    <name evidence="7" type="ORF">Fcan01_15319</name>
</gene>
<feature type="domain" description="RING-type" evidence="6">
    <location>
        <begin position="44"/>
        <end position="80"/>
    </location>
</feature>
<evidence type="ECO:0000313" key="7">
    <source>
        <dbReference type="EMBL" id="OXA50362.1"/>
    </source>
</evidence>
<evidence type="ECO:0000256" key="5">
    <source>
        <dbReference type="SAM" id="MobiDB-lite"/>
    </source>
</evidence>
<dbReference type="InterPro" id="IPR001841">
    <property type="entry name" value="Znf_RING"/>
</dbReference>
<dbReference type="PANTHER" id="PTHR45877">
    <property type="entry name" value="E3 UBIQUITIN-PROTEIN LIGASE SIAH2"/>
    <property type="match status" value="1"/>
</dbReference>
<reference evidence="7 8" key="1">
    <citation type="submission" date="2015-12" db="EMBL/GenBank/DDBJ databases">
        <title>The genome of Folsomia candida.</title>
        <authorList>
            <person name="Faddeeva A."/>
            <person name="Derks M.F."/>
            <person name="Anvar Y."/>
            <person name="Smit S."/>
            <person name="Van Straalen N."/>
            <person name="Roelofs D."/>
        </authorList>
    </citation>
    <scope>NUCLEOTIDE SEQUENCE [LARGE SCALE GENOMIC DNA]</scope>
    <source>
        <strain evidence="7 8">VU population</strain>
        <tissue evidence="7">Whole body</tissue>
    </source>
</reference>
<organism evidence="7 8">
    <name type="scientific">Folsomia candida</name>
    <name type="common">Springtail</name>
    <dbReference type="NCBI Taxonomy" id="158441"/>
    <lineage>
        <taxon>Eukaryota</taxon>
        <taxon>Metazoa</taxon>
        <taxon>Ecdysozoa</taxon>
        <taxon>Arthropoda</taxon>
        <taxon>Hexapoda</taxon>
        <taxon>Collembola</taxon>
        <taxon>Entomobryomorpha</taxon>
        <taxon>Isotomoidea</taxon>
        <taxon>Isotomidae</taxon>
        <taxon>Proisotominae</taxon>
        <taxon>Folsomia</taxon>
    </lineage>
</organism>
<dbReference type="GO" id="GO:0061630">
    <property type="term" value="F:ubiquitin protein ligase activity"/>
    <property type="evidence" value="ECO:0007669"/>
    <property type="project" value="TreeGrafter"/>
</dbReference>